<comment type="subunit">
    <text evidence="9">Component of the NDC80 complex.</text>
</comment>
<evidence type="ECO:0000256" key="5">
    <source>
        <dbReference type="ARBA" id="ARBA00022776"/>
    </source>
</evidence>
<evidence type="ECO:0000256" key="8">
    <source>
        <dbReference type="ARBA" id="ARBA00023328"/>
    </source>
</evidence>
<keyword evidence="4 9" id="KW-0132">Cell division</keyword>
<keyword evidence="6 10" id="KW-0175">Coiled coil</keyword>
<evidence type="ECO:0000256" key="2">
    <source>
        <dbReference type="ARBA" id="ARBA00006379"/>
    </source>
</evidence>
<evidence type="ECO:0000259" key="12">
    <source>
        <dbReference type="Pfam" id="PF08234"/>
    </source>
</evidence>
<evidence type="ECO:0000256" key="1">
    <source>
        <dbReference type="ARBA" id="ARBA00004584"/>
    </source>
</evidence>
<keyword evidence="8 9" id="KW-0137">Centromere</keyword>
<feature type="coiled-coil region" evidence="10">
    <location>
        <begin position="48"/>
        <end position="117"/>
    </location>
</feature>
<evidence type="ECO:0000256" key="11">
    <source>
        <dbReference type="SAM" id="MobiDB-lite"/>
    </source>
</evidence>
<dbReference type="InterPro" id="IPR013255">
    <property type="entry name" value="Spc25_C"/>
</dbReference>
<keyword evidence="5 9" id="KW-0498">Mitosis</keyword>
<keyword evidence="14" id="KW-1185">Reference proteome</keyword>
<dbReference type="Pfam" id="PF08234">
    <property type="entry name" value="Spindle_Spc25"/>
    <property type="match status" value="1"/>
</dbReference>
<dbReference type="CDD" id="cd23784">
    <property type="entry name" value="RWD_Spc25"/>
    <property type="match status" value="1"/>
</dbReference>
<dbReference type="FunFam" id="3.30.457.50:FF:000001">
    <property type="entry name" value="Probable kinetochore protein spc25"/>
    <property type="match status" value="1"/>
</dbReference>
<dbReference type="PANTHER" id="PTHR14281">
    <property type="entry name" value="KINETOCHORE PROTEIN SPC25-RELATED"/>
    <property type="match status" value="1"/>
</dbReference>
<reference evidence="13" key="1">
    <citation type="submission" date="2023-05" db="EMBL/GenBank/DDBJ databases">
        <title>Nepenthes gracilis genome sequencing.</title>
        <authorList>
            <person name="Fukushima K."/>
        </authorList>
    </citation>
    <scope>NUCLEOTIDE SEQUENCE</scope>
    <source>
        <strain evidence="13">SING2019-196</strain>
    </source>
</reference>
<dbReference type="AlphaFoldDB" id="A0AAD3Y0W2"/>
<dbReference type="PANTHER" id="PTHR14281:SF0">
    <property type="entry name" value="KINETOCHORE PROTEIN SPC25"/>
    <property type="match status" value="1"/>
</dbReference>
<comment type="function">
    <text evidence="9">Acts as a component of the essential kinetochore-associated NDC80 complex, which is required for chromosome segregation and spindle checkpoint activity.</text>
</comment>
<evidence type="ECO:0000256" key="9">
    <source>
        <dbReference type="RuleBase" id="RU367150"/>
    </source>
</evidence>
<dbReference type="GO" id="GO:0007059">
    <property type="term" value="P:chromosome segregation"/>
    <property type="evidence" value="ECO:0007669"/>
    <property type="project" value="InterPro"/>
</dbReference>
<name>A0AAD3Y0W2_NEPGR</name>
<dbReference type="GO" id="GO:0005634">
    <property type="term" value="C:nucleus"/>
    <property type="evidence" value="ECO:0007669"/>
    <property type="project" value="UniProtKB-SubCell"/>
</dbReference>
<dbReference type="GO" id="GO:0031262">
    <property type="term" value="C:Ndc80 complex"/>
    <property type="evidence" value="ECO:0007669"/>
    <property type="project" value="InterPro"/>
</dbReference>
<proteinExistence type="inferred from homology"/>
<evidence type="ECO:0000313" key="13">
    <source>
        <dbReference type="EMBL" id="GMH23415.1"/>
    </source>
</evidence>
<organism evidence="13 14">
    <name type="scientific">Nepenthes gracilis</name>
    <name type="common">Slender pitcher plant</name>
    <dbReference type="NCBI Taxonomy" id="150966"/>
    <lineage>
        <taxon>Eukaryota</taxon>
        <taxon>Viridiplantae</taxon>
        <taxon>Streptophyta</taxon>
        <taxon>Embryophyta</taxon>
        <taxon>Tracheophyta</taxon>
        <taxon>Spermatophyta</taxon>
        <taxon>Magnoliopsida</taxon>
        <taxon>eudicotyledons</taxon>
        <taxon>Gunneridae</taxon>
        <taxon>Pentapetalae</taxon>
        <taxon>Caryophyllales</taxon>
        <taxon>Nepenthaceae</taxon>
        <taxon>Nepenthes</taxon>
    </lineage>
</organism>
<gene>
    <name evidence="13" type="ORF">Nepgr_025258</name>
</gene>
<feature type="compositionally biased region" description="Basic and acidic residues" evidence="11">
    <location>
        <begin position="271"/>
        <end position="285"/>
    </location>
</feature>
<sequence length="307" mass="34905">MEQSVRAKISELRNVCERDIAIQQLRVDDFANSFRNSLQLIKKRSEQTAEHQVNLGKLKAQLREAEDNLVKALSVKTRKEAKQMALADSISITKAKVEELRRTMEVIKARKDEYTAVVSKHLEELVASEEKIKQEIGCRDEIQVALAWYNKVLGFQIEGGHGVKFAFTNINKKFPTAEYSFTIHHANDTYTLIDCNPCLDDMEELVHELNKTNDLFRLVRIMREKFQEAPGLASFSHNTHVHQDSTTIPLSAPVASVSTDSRSDSPALLGESDKDFKKASSERGAKWRISAPRRQSPRLRTRNAIEN</sequence>
<keyword evidence="9" id="KW-0539">Nucleus</keyword>
<comment type="subcellular location">
    <subcellularLocation>
        <location evidence="1">Chromosome</location>
        <location evidence="1">Centromere</location>
    </subcellularLocation>
    <subcellularLocation>
        <location evidence="9">Nucleus</location>
    </subcellularLocation>
    <subcellularLocation>
        <location evidence="9">Chromosome</location>
        <location evidence="9">Centromere</location>
        <location evidence="9">Kinetochore</location>
    </subcellularLocation>
</comment>
<evidence type="ECO:0000313" key="14">
    <source>
        <dbReference type="Proteomes" id="UP001279734"/>
    </source>
</evidence>
<evidence type="ECO:0000256" key="6">
    <source>
        <dbReference type="ARBA" id="ARBA00023054"/>
    </source>
</evidence>
<comment type="similarity">
    <text evidence="2 9">Belongs to the SPC25 family.</text>
</comment>
<evidence type="ECO:0000256" key="7">
    <source>
        <dbReference type="ARBA" id="ARBA00023306"/>
    </source>
</evidence>
<dbReference type="InterPro" id="IPR045143">
    <property type="entry name" value="Spc25"/>
</dbReference>
<keyword evidence="3 9" id="KW-0158">Chromosome</keyword>
<accession>A0AAD3Y0W2</accession>
<evidence type="ECO:0000256" key="3">
    <source>
        <dbReference type="ARBA" id="ARBA00022454"/>
    </source>
</evidence>
<dbReference type="GO" id="GO:0051301">
    <property type="term" value="P:cell division"/>
    <property type="evidence" value="ECO:0007669"/>
    <property type="project" value="UniProtKB-UniRule"/>
</dbReference>
<comment type="caution">
    <text evidence="13">The sequence shown here is derived from an EMBL/GenBank/DDBJ whole genome shotgun (WGS) entry which is preliminary data.</text>
</comment>
<feature type="domain" description="Chromosome segregation protein Spc25 C-terminal" evidence="12">
    <location>
        <begin position="159"/>
        <end position="227"/>
    </location>
</feature>
<keyword evidence="7 9" id="KW-0131">Cell cycle</keyword>
<dbReference type="EMBL" id="BSYO01000026">
    <property type="protein sequence ID" value="GMH23415.1"/>
    <property type="molecule type" value="Genomic_DNA"/>
</dbReference>
<dbReference type="Gene3D" id="3.30.457.50">
    <property type="entry name" value="Chromosome segregation protein Spc25"/>
    <property type="match status" value="1"/>
</dbReference>
<keyword evidence="9" id="KW-0995">Kinetochore</keyword>
<evidence type="ECO:0000256" key="10">
    <source>
        <dbReference type="SAM" id="Coils"/>
    </source>
</evidence>
<dbReference type="Proteomes" id="UP001279734">
    <property type="component" value="Unassembled WGS sequence"/>
</dbReference>
<evidence type="ECO:0000256" key="4">
    <source>
        <dbReference type="ARBA" id="ARBA00022618"/>
    </source>
</evidence>
<protein>
    <recommendedName>
        <fullName evidence="9">Kinetochore protein SPC25</fullName>
    </recommendedName>
</protein>
<feature type="region of interest" description="Disordered" evidence="11">
    <location>
        <begin position="252"/>
        <end position="307"/>
    </location>
</feature>